<evidence type="ECO:0000313" key="2">
    <source>
        <dbReference type="EMBL" id="OAH60381.1"/>
    </source>
</evidence>
<accession>A0A177L6Q1</accession>
<protein>
    <submittedName>
        <fullName evidence="2">Uncharacterized protein</fullName>
    </submittedName>
</protein>
<sequence length="87" mass="10507">MNSIGDELIQSNERKRLIMKRQDEILALGQRAKKAEEKQRRAESKIKRMTTELFSDKPMPLRFERMKKILNENEGMRIRHYAHPKRK</sequence>
<gene>
    <name evidence="2" type="ORF">AWH49_16780</name>
</gene>
<dbReference type="RefSeq" id="WP_063966148.1">
    <property type="nucleotide sequence ID" value="NZ_JBCNAN010000063.1"/>
</dbReference>
<feature type="coiled-coil region" evidence="1">
    <location>
        <begin position="25"/>
        <end position="52"/>
    </location>
</feature>
<reference evidence="2 3" key="1">
    <citation type="submission" date="2016-01" db="EMBL/GenBank/DDBJ databases">
        <title>Investigation of taxonomic status of Bacillus aminovorans.</title>
        <authorList>
            <person name="Verma A."/>
            <person name="Pal Y."/>
            <person name="Krishnamurthi S."/>
        </authorList>
    </citation>
    <scope>NUCLEOTIDE SEQUENCE [LARGE SCALE GENOMIC DNA]</scope>
    <source>
        <strain evidence="2 3">DSM 1314</strain>
    </source>
</reference>
<proteinExistence type="predicted"/>
<dbReference type="Proteomes" id="UP000076935">
    <property type="component" value="Unassembled WGS sequence"/>
</dbReference>
<evidence type="ECO:0000313" key="3">
    <source>
        <dbReference type="Proteomes" id="UP000076935"/>
    </source>
</evidence>
<keyword evidence="3" id="KW-1185">Reference proteome</keyword>
<dbReference type="AlphaFoldDB" id="A0A177L6Q1"/>
<evidence type="ECO:0000256" key="1">
    <source>
        <dbReference type="SAM" id="Coils"/>
    </source>
</evidence>
<name>A0A177L6Q1_9BACI</name>
<organism evidence="2 3">
    <name type="scientific">Domibacillus aminovorans</name>
    <dbReference type="NCBI Taxonomy" id="29332"/>
    <lineage>
        <taxon>Bacteria</taxon>
        <taxon>Bacillati</taxon>
        <taxon>Bacillota</taxon>
        <taxon>Bacilli</taxon>
        <taxon>Bacillales</taxon>
        <taxon>Bacillaceae</taxon>
        <taxon>Domibacillus</taxon>
    </lineage>
</organism>
<comment type="caution">
    <text evidence="2">The sequence shown here is derived from an EMBL/GenBank/DDBJ whole genome shotgun (WGS) entry which is preliminary data.</text>
</comment>
<dbReference type="EMBL" id="LQWY01000039">
    <property type="protein sequence ID" value="OAH60381.1"/>
    <property type="molecule type" value="Genomic_DNA"/>
</dbReference>
<keyword evidence="1" id="KW-0175">Coiled coil</keyword>